<dbReference type="GeneID" id="69637698"/>
<evidence type="ECO:0000256" key="7">
    <source>
        <dbReference type="SAM" id="MobiDB-lite"/>
    </source>
</evidence>
<evidence type="ECO:0000256" key="2">
    <source>
        <dbReference type="ARBA" id="ARBA00023136"/>
    </source>
</evidence>
<dbReference type="PANTHER" id="PTHR38098">
    <property type="entry name" value="LPS-ASSEMBLY LIPOPROTEIN LPTE"/>
    <property type="match status" value="1"/>
</dbReference>
<gene>
    <name evidence="6" type="primary">lptE</name>
    <name evidence="8" type="ORF">CJD50_01220</name>
</gene>
<keyword evidence="2 6" id="KW-0472">Membrane</keyword>
<feature type="compositionally biased region" description="Polar residues" evidence="7">
    <location>
        <begin position="78"/>
        <end position="89"/>
    </location>
</feature>
<keyword evidence="9" id="KW-1185">Reference proteome</keyword>
<feature type="region of interest" description="Disordered" evidence="7">
    <location>
        <begin position="212"/>
        <end position="245"/>
    </location>
</feature>
<evidence type="ECO:0000313" key="8">
    <source>
        <dbReference type="EMBL" id="PAV98138.1"/>
    </source>
</evidence>
<name>A0A2A2MGS1_9GAMM</name>
<feature type="compositionally biased region" description="Polar residues" evidence="7">
    <location>
        <begin position="214"/>
        <end position="224"/>
    </location>
</feature>
<comment type="subunit">
    <text evidence="6">Component of the lipopolysaccharide transport and assembly complex. Interacts with LptD.</text>
</comment>
<comment type="function">
    <text evidence="6">Together with LptD, is involved in the assembly of lipopolysaccharide (LPS) at the surface of the outer membrane. Required for the proper assembly of LptD. Binds LPS and may serve as the LPS recognition site at the outer membrane.</text>
</comment>
<dbReference type="OrthoDB" id="5801564at2"/>
<comment type="subcellular location">
    <subcellularLocation>
        <location evidence="6">Cell outer membrane</location>
        <topology evidence="6">Lipid-anchor</topology>
    </subcellularLocation>
</comment>
<dbReference type="EMBL" id="NQMS01000001">
    <property type="protein sequence ID" value="PAV98138.1"/>
    <property type="molecule type" value="Genomic_DNA"/>
</dbReference>
<accession>A0A2A2MGS1</accession>
<dbReference type="RefSeq" id="WP_020303876.1">
    <property type="nucleotide sequence ID" value="NZ_CALECD010000002.1"/>
</dbReference>
<comment type="similarity">
    <text evidence="6">Belongs to the LptE lipoprotein family.</text>
</comment>
<evidence type="ECO:0000256" key="5">
    <source>
        <dbReference type="ARBA" id="ARBA00023288"/>
    </source>
</evidence>
<evidence type="ECO:0000256" key="6">
    <source>
        <dbReference type="HAMAP-Rule" id="MF_01186"/>
    </source>
</evidence>
<keyword evidence="4 6" id="KW-0998">Cell outer membrane</keyword>
<dbReference type="GO" id="GO:0009279">
    <property type="term" value="C:cell outer membrane"/>
    <property type="evidence" value="ECO:0007669"/>
    <property type="project" value="UniProtKB-SubCell"/>
</dbReference>
<keyword evidence="5 6" id="KW-0449">Lipoprotein</keyword>
<evidence type="ECO:0000313" key="9">
    <source>
        <dbReference type="Proteomes" id="UP000218796"/>
    </source>
</evidence>
<dbReference type="AlphaFoldDB" id="A0A2A2MGS1"/>
<keyword evidence="1 6" id="KW-0732">Signal</keyword>
<dbReference type="GO" id="GO:0001530">
    <property type="term" value="F:lipopolysaccharide binding"/>
    <property type="evidence" value="ECO:0007669"/>
    <property type="project" value="TreeGrafter"/>
</dbReference>
<feature type="compositionally biased region" description="Low complexity" evidence="7">
    <location>
        <begin position="225"/>
        <end position="239"/>
    </location>
</feature>
<dbReference type="Pfam" id="PF04390">
    <property type="entry name" value="LptE"/>
    <property type="match status" value="1"/>
</dbReference>
<keyword evidence="3 6" id="KW-0564">Palmitate</keyword>
<dbReference type="GO" id="GO:0043165">
    <property type="term" value="P:Gram-negative-bacterium-type cell outer membrane assembly"/>
    <property type="evidence" value="ECO:0007669"/>
    <property type="project" value="UniProtKB-UniRule"/>
</dbReference>
<dbReference type="PANTHER" id="PTHR38098:SF1">
    <property type="entry name" value="LPS-ASSEMBLY LIPOPROTEIN LPTE"/>
    <property type="match status" value="1"/>
</dbReference>
<protein>
    <recommendedName>
        <fullName evidence="6">LPS-assembly lipoprotein LptE</fullName>
    </recommendedName>
</protein>
<dbReference type="HAMAP" id="MF_01186">
    <property type="entry name" value="LPS_assembly_LptE"/>
    <property type="match status" value="1"/>
</dbReference>
<evidence type="ECO:0000256" key="1">
    <source>
        <dbReference type="ARBA" id="ARBA00022729"/>
    </source>
</evidence>
<dbReference type="Proteomes" id="UP000218796">
    <property type="component" value="Unassembled WGS sequence"/>
</dbReference>
<evidence type="ECO:0000256" key="4">
    <source>
        <dbReference type="ARBA" id="ARBA00023237"/>
    </source>
</evidence>
<dbReference type="Gene3D" id="3.30.160.150">
    <property type="entry name" value="Lipoprotein like domain"/>
    <property type="match status" value="1"/>
</dbReference>
<organism evidence="8 9">
    <name type="scientific">Hafnia paralvei</name>
    <dbReference type="NCBI Taxonomy" id="546367"/>
    <lineage>
        <taxon>Bacteria</taxon>
        <taxon>Pseudomonadati</taxon>
        <taxon>Pseudomonadota</taxon>
        <taxon>Gammaproteobacteria</taxon>
        <taxon>Enterobacterales</taxon>
        <taxon>Hafniaceae</taxon>
        <taxon>Hafnia</taxon>
    </lineage>
</organism>
<reference evidence="8 9" key="1">
    <citation type="submission" date="2017-08" db="EMBL/GenBank/DDBJ databases">
        <title>Draft Genome Sequence of Hafnia alvei CITHA-6 Isolated from Raw Bovine Milk.</title>
        <authorList>
            <person name="Culligan E.P."/>
            <person name="Mcsweeney A."/>
            <person name="O'Doherty C."/>
            <person name="Gleeson E."/>
            <person name="O'Riordan D."/>
            <person name="Sleator R.D."/>
        </authorList>
    </citation>
    <scope>NUCLEOTIDE SEQUENCE [LARGE SCALE GENOMIC DNA]</scope>
    <source>
        <strain evidence="8 9">CITHA-6</strain>
    </source>
</reference>
<feature type="region of interest" description="Disordered" evidence="7">
    <location>
        <begin position="68"/>
        <end position="106"/>
    </location>
</feature>
<dbReference type="PROSITE" id="PS51257">
    <property type="entry name" value="PROKAR_LIPOPROTEIN"/>
    <property type="match status" value="1"/>
</dbReference>
<dbReference type="GO" id="GO:0015920">
    <property type="term" value="P:lipopolysaccharide transport"/>
    <property type="evidence" value="ECO:0007669"/>
    <property type="project" value="TreeGrafter"/>
</dbReference>
<dbReference type="KEGG" id="hpar:AL518_19140"/>
<comment type="caution">
    <text evidence="8">The sequence shown here is derived from an EMBL/GenBank/DDBJ whole genome shotgun (WGS) entry which is preliminary data.</text>
</comment>
<proteinExistence type="inferred from homology"/>
<sequence length="245" mass="26505">MRHRTMTSLLKIAVLGLAVLTAGCGFHLRGNTSVPTEFQKITFDTSDPYGPLSRSIREQLRLSGITIVDPKADDSSKDPVSTNSTSIVDNSAAAAKPADGSDKLPSLRIVGSSESKETVSIFKDGKTAEYQMVLNVSAQVLVRGHDLYPLTVRVYRSFFDNPLTALAKDSEQEMIRQEMRDQAAQQLVRKLLSVHAAELQNNDNRMNAEVTAPKVQSANDFNSVSTDTTSTPANTTTATGSISAQ</sequence>
<dbReference type="InterPro" id="IPR007485">
    <property type="entry name" value="LPS_assembly_LptE"/>
</dbReference>
<dbReference type="GO" id="GO:1990351">
    <property type="term" value="C:transporter complex"/>
    <property type="evidence" value="ECO:0007669"/>
    <property type="project" value="TreeGrafter"/>
</dbReference>
<evidence type="ECO:0000256" key="3">
    <source>
        <dbReference type="ARBA" id="ARBA00023139"/>
    </source>
</evidence>